<organism evidence="2 3">
    <name type="scientific">Mycetocola zhujimingii</name>
    <dbReference type="NCBI Taxonomy" id="2079792"/>
    <lineage>
        <taxon>Bacteria</taxon>
        <taxon>Bacillati</taxon>
        <taxon>Actinomycetota</taxon>
        <taxon>Actinomycetes</taxon>
        <taxon>Micrococcales</taxon>
        <taxon>Microbacteriaceae</taxon>
        <taxon>Mycetocola</taxon>
    </lineage>
</organism>
<name>A0A2U1THV0_9MICO</name>
<reference evidence="3" key="1">
    <citation type="submission" date="2018-04" db="EMBL/GenBank/DDBJ databases">
        <authorList>
            <person name="Liu S."/>
            <person name="Wang Z."/>
            <person name="Li J."/>
        </authorList>
    </citation>
    <scope>NUCLEOTIDE SEQUENCE [LARGE SCALE GENOMIC DNA]</scope>
    <source>
        <strain evidence="3">622</strain>
    </source>
</reference>
<keyword evidence="1" id="KW-0732">Signal</keyword>
<evidence type="ECO:0000313" key="2">
    <source>
        <dbReference type="EMBL" id="PWC08420.1"/>
    </source>
</evidence>
<dbReference type="AlphaFoldDB" id="A0A2U1THV0"/>
<dbReference type="EMBL" id="QEFB01000001">
    <property type="protein sequence ID" value="PWC08420.1"/>
    <property type="molecule type" value="Genomic_DNA"/>
</dbReference>
<feature type="signal peptide" evidence="1">
    <location>
        <begin position="1"/>
        <end position="26"/>
    </location>
</feature>
<feature type="chain" id="PRO_5039715479" evidence="1">
    <location>
        <begin position="27"/>
        <end position="276"/>
    </location>
</feature>
<dbReference type="Proteomes" id="UP000244962">
    <property type="component" value="Unassembled WGS sequence"/>
</dbReference>
<accession>A0A2U1THV0</accession>
<dbReference type="RefSeq" id="WP_108962173.1">
    <property type="nucleotide sequence ID" value="NZ_QEFB01000001.1"/>
</dbReference>
<evidence type="ECO:0000313" key="3">
    <source>
        <dbReference type="Proteomes" id="UP000244962"/>
    </source>
</evidence>
<keyword evidence="3" id="KW-1185">Reference proteome</keyword>
<protein>
    <submittedName>
        <fullName evidence="2">Uncharacterized protein</fullName>
    </submittedName>
</protein>
<gene>
    <name evidence="2" type="ORF">DF223_03585</name>
</gene>
<evidence type="ECO:0000256" key="1">
    <source>
        <dbReference type="SAM" id="SignalP"/>
    </source>
</evidence>
<sequence length="276" mass="28149">MRRGVLAGLAASLVLLAGCSAPPTNPADDLSFEVMQGRTDYASGTLVLRVVNGGAESVTIDDAILTWPGFADPARWSRTTITAGRTVDLRTAAPGAKCTTGKADPPAPSLAVEFGTGPAVVTTPLDPLDTLQRLNQTGCVSAAVERIATVSVAGPLVIDGTGPDAVARLTLLFTPTREEGTVQFSSVASTPLLAPADGSEGWPLSTTVSGASAAQSAVLSIRPARCDPHAVAEDKIGTVLVVTVSVDGADGRYSFPVDDATRDALYGFVRSACGMP</sequence>
<comment type="caution">
    <text evidence="2">The sequence shown here is derived from an EMBL/GenBank/DDBJ whole genome shotgun (WGS) entry which is preliminary data.</text>
</comment>
<proteinExistence type="predicted"/>
<dbReference type="PROSITE" id="PS51257">
    <property type="entry name" value="PROKAR_LIPOPROTEIN"/>
    <property type="match status" value="1"/>
</dbReference>